<feature type="transmembrane region" description="Helical" evidence="5">
    <location>
        <begin position="26"/>
        <end position="48"/>
    </location>
</feature>
<accession>A0A151A1P1</accession>
<dbReference type="InterPro" id="IPR019109">
    <property type="entry name" value="MamF_MmsF"/>
</dbReference>
<evidence type="ECO:0008006" key="8">
    <source>
        <dbReference type="Google" id="ProtNLM"/>
    </source>
</evidence>
<keyword evidence="2 5" id="KW-0812">Transmembrane</keyword>
<protein>
    <recommendedName>
        <fullName evidence="8">DUF4870 domain-containing protein</fullName>
    </recommendedName>
</protein>
<evidence type="ECO:0000256" key="2">
    <source>
        <dbReference type="ARBA" id="ARBA00022692"/>
    </source>
</evidence>
<evidence type="ECO:0000256" key="5">
    <source>
        <dbReference type="SAM" id="Phobius"/>
    </source>
</evidence>
<evidence type="ECO:0000313" key="7">
    <source>
        <dbReference type="Proteomes" id="UP000075418"/>
    </source>
</evidence>
<sequence length="125" mass="14431">MTNNDSYQYDFDDTKQSLNTTSEERLMVMLIYILSFFTSFIGPLIIWLVKREESPFVDRGGKDYFNFLISYIIWTVVSTLLILILIGFVLLPIVAILNLVFTIIAIVKASNGEHYLPPLSIRFIK</sequence>
<name>A0A151A1P1_9STAP</name>
<dbReference type="AlphaFoldDB" id="A0A151A1P1"/>
<keyword evidence="4 5" id="KW-0472">Membrane</keyword>
<reference evidence="6 7" key="1">
    <citation type="submission" date="2016-02" db="EMBL/GenBank/DDBJ databases">
        <title>Draft genome sequence of hydrocarbon degrading Staphylococcus saprophyticus Strain CNV2, isolated from crude-oil contaminated soil from Noonmati Oil Refinery, Guwahati, Assam, India.</title>
        <authorList>
            <person name="Mukherjee A."/>
            <person name="Chettri B."/>
            <person name="Langpoklakpam J."/>
            <person name="Singh A.K."/>
            <person name="Chattopadhyay D.J."/>
        </authorList>
    </citation>
    <scope>NUCLEOTIDE SEQUENCE [LARGE SCALE GENOMIC DNA]</scope>
    <source>
        <strain evidence="6 7">CNV2</strain>
    </source>
</reference>
<keyword evidence="3 5" id="KW-1133">Transmembrane helix</keyword>
<comment type="caution">
    <text evidence="6">The sequence shown here is derived from an EMBL/GenBank/DDBJ whole genome shotgun (WGS) entry which is preliminary data.</text>
</comment>
<dbReference type="EMBL" id="LUGM01000002">
    <property type="protein sequence ID" value="KYH13292.1"/>
    <property type="molecule type" value="Genomic_DNA"/>
</dbReference>
<evidence type="ECO:0000256" key="1">
    <source>
        <dbReference type="ARBA" id="ARBA00004141"/>
    </source>
</evidence>
<evidence type="ECO:0000256" key="3">
    <source>
        <dbReference type="ARBA" id="ARBA00022989"/>
    </source>
</evidence>
<dbReference type="Proteomes" id="UP000075418">
    <property type="component" value="Unassembled WGS sequence"/>
</dbReference>
<dbReference type="RefSeq" id="WP_061853522.1">
    <property type="nucleotide sequence ID" value="NZ_JADIIQ010000002.1"/>
</dbReference>
<proteinExistence type="predicted"/>
<organism evidence="6 7">
    <name type="scientific">Staphylococcus kloosii</name>
    <dbReference type="NCBI Taxonomy" id="29384"/>
    <lineage>
        <taxon>Bacteria</taxon>
        <taxon>Bacillati</taxon>
        <taxon>Bacillota</taxon>
        <taxon>Bacilli</taxon>
        <taxon>Bacillales</taxon>
        <taxon>Staphylococcaceae</taxon>
        <taxon>Staphylococcus</taxon>
    </lineage>
</organism>
<gene>
    <name evidence="6" type="ORF">A0131_00500</name>
</gene>
<comment type="subcellular location">
    <subcellularLocation>
        <location evidence="1">Membrane</location>
        <topology evidence="1">Multi-pass membrane protein</topology>
    </subcellularLocation>
</comment>
<evidence type="ECO:0000256" key="4">
    <source>
        <dbReference type="ARBA" id="ARBA00023136"/>
    </source>
</evidence>
<evidence type="ECO:0000313" key="6">
    <source>
        <dbReference type="EMBL" id="KYH13292.1"/>
    </source>
</evidence>
<dbReference type="Pfam" id="PF09685">
    <property type="entry name" value="MamF_MmsF"/>
    <property type="match status" value="1"/>
</dbReference>
<feature type="transmembrane region" description="Helical" evidence="5">
    <location>
        <begin position="68"/>
        <end position="101"/>
    </location>
</feature>